<keyword evidence="3" id="KW-1185">Reference proteome</keyword>
<proteinExistence type="predicted"/>
<sequence>MRRATTDEGGGYYDSGYIEPLDFFGDGPRIPMIVVSPYSRGGRVVHQYVGSCVDREVHRSQLASEADHA</sequence>
<accession>A0A5Q4ZFP4</accession>
<dbReference type="EMBL" id="LR699553">
    <property type="protein sequence ID" value="VVD29915.1"/>
    <property type="molecule type" value="Genomic_DNA"/>
</dbReference>
<dbReference type="GO" id="GO:0016788">
    <property type="term" value="F:hydrolase activity, acting on ester bonds"/>
    <property type="evidence" value="ECO:0007669"/>
    <property type="project" value="InterPro"/>
</dbReference>
<keyword evidence="1" id="KW-0378">Hydrolase</keyword>
<gene>
    <name evidence="2" type="ORF">PDMSB3_3459</name>
</gene>
<dbReference type="Pfam" id="PF04185">
    <property type="entry name" value="Phosphoesterase"/>
    <property type="match status" value="1"/>
</dbReference>
<name>A0A5Q4ZFP4_9BURK</name>
<dbReference type="Proteomes" id="UP000325811">
    <property type="component" value="Chromosome I"/>
</dbReference>
<evidence type="ECO:0000313" key="2">
    <source>
        <dbReference type="EMBL" id="VVD29915.1"/>
    </source>
</evidence>
<evidence type="ECO:0000313" key="3">
    <source>
        <dbReference type="Proteomes" id="UP000325811"/>
    </source>
</evidence>
<evidence type="ECO:0000256" key="1">
    <source>
        <dbReference type="ARBA" id="ARBA00022801"/>
    </source>
</evidence>
<dbReference type="InterPro" id="IPR017850">
    <property type="entry name" value="Alkaline_phosphatase_core_sf"/>
</dbReference>
<reference evidence="2 3" key="1">
    <citation type="submission" date="2019-08" db="EMBL/GenBank/DDBJ databases">
        <authorList>
            <person name="Herpell B J."/>
        </authorList>
    </citation>
    <scope>NUCLEOTIDE SEQUENCE [LARGE SCALE GENOMIC DNA]</scope>
    <source>
        <strain evidence="3">Msb3</strain>
    </source>
</reference>
<dbReference type="InterPro" id="IPR007312">
    <property type="entry name" value="Phosphoesterase"/>
</dbReference>
<organism evidence="2 3">
    <name type="scientific">Paraburkholderia dioscoreae</name>
    <dbReference type="NCBI Taxonomy" id="2604047"/>
    <lineage>
        <taxon>Bacteria</taxon>
        <taxon>Pseudomonadati</taxon>
        <taxon>Pseudomonadota</taxon>
        <taxon>Betaproteobacteria</taxon>
        <taxon>Burkholderiales</taxon>
        <taxon>Burkholderiaceae</taxon>
        <taxon>Paraburkholderia</taxon>
    </lineage>
</organism>
<protein>
    <submittedName>
        <fullName evidence="2">Uncharacterized protein</fullName>
    </submittedName>
</protein>
<dbReference type="AlphaFoldDB" id="A0A5Q4ZFP4"/>
<dbReference type="Gene3D" id="3.40.720.10">
    <property type="entry name" value="Alkaline Phosphatase, subunit A"/>
    <property type="match status" value="1"/>
</dbReference>
<dbReference type="KEGG" id="pdio:PDMSB3_3459"/>